<dbReference type="KEGG" id="cfus:CYFUS_000229"/>
<dbReference type="SUPFAM" id="SSF47413">
    <property type="entry name" value="lambda repressor-like DNA-binding domains"/>
    <property type="match status" value="1"/>
</dbReference>
<dbReference type="CDD" id="cd00093">
    <property type="entry name" value="HTH_XRE"/>
    <property type="match status" value="1"/>
</dbReference>
<dbReference type="PROSITE" id="PS50943">
    <property type="entry name" value="HTH_CROC1"/>
    <property type="match status" value="1"/>
</dbReference>
<dbReference type="InterPro" id="IPR010982">
    <property type="entry name" value="Lambda_DNA-bd_dom_sf"/>
</dbReference>
<proteinExistence type="predicted"/>
<dbReference type="EMBL" id="CP022098">
    <property type="protein sequence ID" value="ATB34822.1"/>
    <property type="molecule type" value="Genomic_DNA"/>
</dbReference>
<protein>
    <submittedName>
        <fullName evidence="3">Transcriptional regulator</fullName>
    </submittedName>
</protein>
<dbReference type="AlphaFoldDB" id="A0A250IUA3"/>
<feature type="region of interest" description="Disordered" evidence="1">
    <location>
        <begin position="83"/>
        <end position="117"/>
    </location>
</feature>
<dbReference type="Proteomes" id="UP000217257">
    <property type="component" value="Chromosome"/>
</dbReference>
<dbReference type="InterPro" id="IPR001387">
    <property type="entry name" value="Cro/C1-type_HTH"/>
</dbReference>
<dbReference type="Gene3D" id="1.10.260.40">
    <property type="entry name" value="lambda repressor-like DNA-binding domains"/>
    <property type="match status" value="1"/>
</dbReference>
<dbReference type="GO" id="GO:0003677">
    <property type="term" value="F:DNA binding"/>
    <property type="evidence" value="ECO:0007669"/>
    <property type="project" value="InterPro"/>
</dbReference>
<name>A0A250IUA3_9BACT</name>
<dbReference type="Pfam" id="PF13560">
    <property type="entry name" value="HTH_31"/>
    <property type="match status" value="1"/>
</dbReference>
<dbReference type="SMART" id="SM00530">
    <property type="entry name" value="HTH_XRE"/>
    <property type="match status" value="1"/>
</dbReference>
<sequence>MPSHLPADVRKRLAQRLRGTLRTARQSAALTQEQMARRIGLATSTYGRLERGTLAPGPATLRQLCEVLCLTLESLVGSRCADAVHRAERPSRRRRPSRPAVSRVRAPSRAAYAPDPPLASPLHPLGATDPWSVLGVPRPLAPEVLALLLVRRGTPLAFVVDMG</sequence>
<evidence type="ECO:0000313" key="4">
    <source>
        <dbReference type="Proteomes" id="UP000217257"/>
    </source>
</evidence>
<feature type="domain" description="HTH cro/C1-type" evidence="2">
    <location>
        <begin position="21"/>
        <end position="75"/>
    </location>
</feature>
<evidence type="ECO:0000259" key="2">
    <source>
        <dbReference type="PROSITE" id="PS50943"/>
    </source>
</evidence>
<gene>
    <name evidence="3" type="ORF">CYFUS_000229</name>
</gene>
<evidence type="ECO:0000256" key="1">
    <source>
        <dbReference type="SAM" id="MobiDB-lite"/>
    </source>
</evidence>
<organism evidence="3 4">
    <name type="scientific">Cystobacter fuscus</name>
    <dbReference type="NCBI Taxonomy" id="43"/>
    <lineage>
        <taxon>Bacteria</taxon>
        <taxon>Pseudomonadati</taxon>
        <taxon>Myxococcota</taxon>
        <taxon>Myxococcia</taxon>
        <taxon>Myxococcales</taxon>
        <taxon>Cystobacterineae</taxon>
        <taxon>Archangiaceae</taxon>
        <taxon>Cystobacter</taxon>
    </lineage>
</organism>
<reference evidence="3 4" key="1">
    <citation type="submission" date="2017-06" db="EMBL/GenBank/DDBJ databases">
        <title>Sequencing and comparative analysis of myxobacterial genomes.</title>
        <authorList>
            <person name="Rupp O."/>
            <person name="Goesmann A."/>
            <person name="Sogaard-Andersen L."/>
        </authorList>
    </citation>
    <scope>NUCLEOTIDE SEQUENCE [LARGE SCALE GENOMIC DNA]</scope>
    <source>
        <strain evidence="3 4">DSM 52655</strain>
    </source>
</reference>
<feature type="compositionally biased region" description="Low complexity" evidence="1">
    <location>
        <begin position="98"/>
        <end position="111"/>
    </location>
</feature>
<accession>A0A250IUA3</accession>
<evidence type="ECO:0000313" key="3">
    <source>
        <dbReference type="EMBL" id="ATB34822.1"/>
    </source>
</evidence>